<dbReference type="EMBL" id="JAPDRN010000009">
    <property type="protein sequence ID" value="KAJ9642632.1"/>
    <property type="molecule type" value="Genomic_DNA"/>
</dbReference>
<feature type="compositionally biased region" description="Polar residues" evidence="1">
    <location>
        <begin position="170"/>
        <end position="185"/>
    </location>
</feature>
<dbReference type="PANTHER" id="PTHR42470">
    <property type="entry name" value="VAST DOMAIN-CONTAINING PROTEIN"/>
    <property type="match status" value="1"/>
</dbReference>
<evidence type="ECO:0000313" key="4">
    <source>
        <dbReference type="Proteomes" id="UP001172681"/>
    </source>
</evidence>
<keyword evidence="4" id="KW-1185">Reference proteome</keyword>
<feature type="region of interest" description="Disordered" evidence="1">
    <location>
        <begin position="1"/>
        <end position="135"/>
    </location>
</feature>
<dbReference type="Pfam" id="PF25545">
    <property type="entry name" value="DUF7924"/>
    <property type="match status" value="1"/>
</dbReference>
<evidence type="ECO:0000259" key="2">
    <source>
        <dbReference type="Pfam" id="PF25545"/>
    </source>
</evidence>
<reference evidence="3" key="1">
    <citation type="submission" date="2022-10" db="EMBL/GenBank/DDBJ databases">
        <title>Culturing micro-colonial fungi from biological soil crusts in the Mojave desert and describing Neophaeococcomyces mojavensis, and introducing the new genera and species Taxawa tesnikishii.</title>
        <authorList>
            <person name="Kurbessoian T."/>
            <person name="Stajich J.E."/>
        </authorList>
    </citation>
    <scope>NUCLEOTIDE SEQUENCE</scope>
    <source>
        <strain evidence="3">TK_35</strain>
    </source>
</reference>
<accession>A0AA38YBF3</accession>
<sequence length="478" mass="52842">MGAGSAERDIDSMPDGHKPDLQRTGRRIHKASTRNPRSPADRPGGRVRRSSRLQSGLPTVSLQVTDKRRGIGVPPAQKKRSTTSSSSSLPPRTGDFQGTKRAHCEEEELGTSLQDDIRKQNPPKHTKGAIRSSRQDQYIQHWLDNIHIPRKSSTSLHGTVIDMPRKAPSSIPTDIESTAEESGTKTTASVDALALHYRNIVIGKVPPPKGLEGRARQIISGVPTSGDIDHTALENLRQLLIREEGENESMLVTLLLPSLQVLGIGATLDPKLRARPNQLWFNCVPIPLLKEFEPLSSSLPSLSRPKPDVTFGFSLEAFTLTQQFTLGSVCDKNNPKQNYAIPDGKTVFPFLTFEFKAEANRGTHFSAKKQAANSGAIALNGNLRLMEQCGLGLRVFERGEPHYFSITIEFASARVNLHWVEVPAKRGGPYRFHVNTLEIYPLIHVEGLLALFRAVRNILEWAVKTRLPKLCAALDAYH</sequence>
<feature type="region of interest" description="Disordered" evidence="1">
    <location>
        <begin position="160"/>
        <end position="185"/>
    </location>
</feature>
<dbReference type="Proteomes" id="UP001172681">
    <property type="component" value="Unassembled WGS sequence"/>
</dbReference>
<evidence type="ECO:0000313" key="3">
    <source>
        <dbReference type="EMBL" id="KAJ9642632.1"/>
    </source>
</evidence>
<comment type="caution">
    <text evidence="3">The sequence shown here is derived from an EMBL/GenBank/DDBJ whole genome shotgun (WGS) entry which is preliminary data.</text>
</comment>
<proteinExistence type="predicted"/>
<protein>
    <recommendedName>
        <fullName evidence="2">DUF7924 domain-containing protein</fullName>
    </recommendedName>
</protein>
<feature type="compositionally biased region" description="Basic and acidic residues" evidence="1">
    <location>
        <begin position="1"/>
        <end position="23"/>
    </location>
</feature>
<dbReference type="AlphaFoldDB" id="A0AA38YBF3"/>
<gene>
    <name evidence="3" type="ORF">H2204_002280</name>
</gene>
<feature type="compositionally biased region" description="Polar residues" evidence="1">
    <location>
        <begin position="52"/>
        <end position="64"/>
    </location>
</feature>
<organism evidence="3 4">
    <name type="scientific">Knufia peltigerae</name>
    <dbReference type="NCBI Taxonomy" id="1002370"/>
    <lineage>
        <taxon>Eukaryota</taxon>
        <taxon>Fungi</taxon>
        <taxon>Dikarya</taxon>
        <taxon>Ascomycota</taxon>
        <taxon>Pezizomycotina</taxon>
        <taxon>Eurotiomycetes</taxon>
        <taxon>Chaetothyriomycetidae</taxon>
        <taxon>Chaetothyriales</taxon>
        <taxon>Trichomeriaceae</taxon>
        <taxon>Knufia</taxon>
    </lineage>
</organism>
<name>A0AA38YBF3_9EURO</name>
<dbReference type="InterPro" id="IPR057684">
    <property type="entry name" value="DUF7924"/>
</dbReference>
<dbReference type="PANTHER" id="PTHR42470:SF2">
    <property type="match status" value="1"/>
</dbReference>
<feature type="domain" description="DUF7924" evidence="2">
    <location>
        <begin position="248"/>
        <end position="474"/>
    </location>
</feature>
<evidence type="ECO:0000256" key="1">
    <source>
        <dbReference type="SAM" id="MobiDB-lite"/>
    </source>
</evidence>